<evidence type="ECO:0000313" key="4">
    <source>
        <dbReference type="Proteomes" id="UP000515493"/>
    </source>
</evidence>
<dbReference type="EMBL" id="LR824641">
    <property type="protein sequence ID" value="CAD0317786.1"/>
    <property type="molecule type" value="Genomic_DNA"/>
</dbReference>
<dbReference type="AlphaFoldDB" id="A0A8E4EL57"/>
<sequence>MPGLVRNGAAIALTVAGLVAFCSGLLGNKEDSHDIADAGAHVVAPQGSESQEWGGGVHDAHGASAGQPATTMNCTTFQGGAR</sequence>
<feature type="region of interest" description="Disordered" evidence="1">
    <location>
        <begin position="45"/>
        <end position="82"/>
    </location>
</feature>
<dbReference type="KEGG" id="xeu:XSP_001050"/>
<organism evidence="3 4">
    <name type="scientific">Xanthomonas euroxanthea</name>
    <dbReference type="NCBI Taxonomy" id="2259622"/>
    <lineage>
        <taxon>Bacteria</taxon>
        <taxon>Pseudomonadati</taxon>
        <taxon>Pseudomonadota</taxon>
        <taxon>Gammaproteobacteria</taxon>
        <taxon>Lysobacterales</taxon>
        <taxon>Lysobacteraceae</taxon>
        <taxon>Xanthomonas</taxon>
    </lineage>
</organism>
<evidence type="ECO:0000313" key="2">
    <source>
        <dbReference type="EMBL" id="CAD0317786.1"/>
    </source>
</evidence>
<dbReference type="EMBL" id="LR861803">
    <property type="protein sequence ID" value="CAD1788756.1"/>
    <property type="molecule type" value="Genomic_DNA"/>
</dbReference>
<feature type="compositionally biased region" description="Polar residues" evidence="1">
    <location>
        <begin position="67"/>
        <end position="82"/>
    </location>
</feature>
<accession>A0A8E4EL57</accession>
<name>A0A8E4EL57_9XANT</name>
<dbReference type="Proteomes" id="UP000515493">
    <property type="component" value="Chromosome"/>
</dbReference>
<gene>
    <name evidence="3" type="ORF">XSP_001050</name>
</gene>
<proteinExistence type="predicted"/>
<reference evidence="3 4" key="1">
    <citation type="submission" date="2020-07" db="EMBL/GenBank/DDBJ databases">
        <authorList>
            <person name="Teixeira M."/>
        </authorList>
    </citation>
    <scope>NUCLEOTIDE SEQUENCE [LARGE SCALE GENOMIC DNA]</scope>
    <source>
        <strain evidence="3">1</strain>
        <strain evidence="2">Xanthomonas sp. CPBF 367</strain>
    </source>
</reference>
<protein>
    <submittedName>
        <fullName evidence="3">Uncharacterized protein</fullName>
    </submittedName>
</protein>
<evidence type="ECO:0000256" key="1">
    <source>
        <dbReference type="SAM" id="MobiDB-lite"/>
    </source>
</evidence>
<evidence type="ECO:0000313" key="3">
    <source>
        <dbReference type="EMBL" id="CAD1788756.1"/>
    </source>
</evidence>